<name>A0A8S0VUR5_CYCAE</name>
<sequence>MPLLSTLNCSLPLELTDFIIDILGAEWRNSVKNESTRDALMNCMLASRAFCIRARKHLFRRIATEVEKITPSDLELFNDAPPGMAPPISFVRKIRVTFSFMSPFSRSELSQAKIEDQEDDLNLRLTHFESLLEKVAPRLESLWFEVDKYDYLPSANRKFIQTICSSASITSLTFCAMFDFPMDAVSHCVNLTKLLLLNVFPKRSTSWCTDGFCKLEIFHMDCKGSSVPIFPPEAFENERAFTKVKDLRFCMFPTMNGPLLEFEILHRSKNILQTLCINTYPLQRNETDEELDMRGTVNISDLPNLRSLTVATIVKRNDPFTKRFRSMFLEQPSPNKISTLTLYIQFDFSVSQYPWHPIPLEGDWTALDELLSDRNIYRRLQYFDTDFTIHVFQRPEDFLRGDDGMYNYSRETQEFLDDFASTIFPKVKECSAVAFKCKTDIRHPKFY</sequence>
<reference evidence="1 2" key="1">
    <citation type="submission" date="2020-01" db="EMBL/GenBank/DDBJ databases">
        <authorList>
            <person name="Gupta K D."/>
        </authorList>
    </citation>
    <scope>NUCLEOTIDE SEQUENCE [LARGE SCALE GENOMIC DNA]</scope>
</reference>
<protein>
    <submittedName>
        <fullName evidence="1">Uncharacterized protein</fullName>
    </submittedName>
</protein>
<keyword evidence="2" id="KW-1185">Reference proteome</keyword>
<proteinExistence type="predicted"/>
<accession>A0A8S0VUR5</accession>
<comment type="caution">
    <text evidence="1">The sequence shown here is derived from an EMBL/GenBank/DDBJ whole genome shotgun (WGS) entry which is preliminary data.</text>
</comment>
<evidence type="ECO:0000313" key="1">
    <source>
        <dbReference type="EMBL" id="CAA7270729.1"/>
    </source>
</evidence>
<gene>
    <name evidence="1" type="ORF">AAE3_LOCUS12986</name>
</gene>
<organism evidence="1 2">
    <name type="scientific">Cyclocybe aegerita</name>
    <name type="common">Black poplar mushroom</name>
    <name type="synonym">Agrocybe aegerita</name>
    <dbReference type="NCBI Taxonomy" id="1973307"/>
    <lineage>
        <taxon>Eukaryota</taxon>
        <taxon>Fungi</taxon>
        <taxon>Dikarya</taxon>
        <taxon>Basidiomycota</taxon>
        <taxon>Agaricomycotina</taxon>
        <taxon>Agaricomycetes</taxon>
        <taxon>Agaricomycetidae</taxon>
        <taxon>Agaricales</taxon>
        <taxon>Agaricineae</taxon>
        <taxon>Bolbitiaceae</taxon>
        <taxon>Cyclocybe</taxon>
    </lineage>
</organism>
<dbReference type="OrthoDB" id="10286179at2759"/>
<dbReference type="EMBL" id="CACVBS010000095">
    <property type="protein sequence ID" value="CAA7270729.1"/>
    <property type="molecule type" value="Genomic_DNA"/>
</dbReference>
<evidence type="ECO:0000313" key="2">
    <source>
        <dbReference type="Proteomes" id="UP000467700"/>
    </source>
</evidence>
<dbReference type="AlphaFoldDB" id="A0A8S0VUR5"/>
<dbReference type="Proteomes" id="UP000467700">
    <property type="component" value="Unassembled WGS sequence"/>
</dbReference>